<gene>
    <name evidence="1" type="ORF">Lalb_Chr23g0275141</name>
</gene>
<name>A0A6A4NCK4_LUPAL</name>
<dbReference type="Proteomes" id="UP000447434">
    <property type="component" value="Chromosome 23"/>
</dbReference>
<evidence type="ECO:0000313" key="2">
    <source>
        <dbReference type="Proteomes" id="UP000447434"/>
    </source>
</evidence>
<protein>
    <submittedName>
        <fullName evidence="1">Uncharacterized protein</fullName>
    </submittedName>
</protein>
<proteinExistence type="predicted"/>
<comment type="caution">
    <text evidence="1">The sequence shown here is derived from an EMBL/GenBank/DDBJ whole genome shotgun (WGS) entry which is preliminary data.</text>
</comment>
<organism evidence="1 2">
    <name type="scientific">Lupinus albus</name>
    <name type="common">White lupine</name>
    <name type="synonym">Lupinus termis</name>
    <dbReference type="NCBI Taxonomy" id="3870"/>
    <lineage>
        <taxon>Eukaryota</taxon>
        <taxon>Viridiplantae</taxon>
        <taxon>Streptophyta</taxon>
        <taxon>Embryophyta</taxon>
        <taxon>Tracheophyta</taxon>
        <taxon>Spermatophyta</taxon>
        <taxon>Magnoliopsida</taxon>
        <taxon>eudicotyledons</taxon>
        <taxon>Gunneridae</taxon>
        <taxon>Pentapetalae</taxon>
        <taxon>rosids</taxon>
        <taxon>fabids</taxon>
        <taxon>Fabales</taxon>
        <taxon>Fabaceae</taxon>
        <taxon>Papilionoideae</taxon>
        <taxon>50 kb inversion clade</taxon>
        <taxon>genistoids sensu lato</taxon>
        <taxon>core genistoids</taxon>
        <taxon>Genisteae</taxon>
        <taxon>Lupinus</taxon>
    </lineage>
</organism>
<reference evidence="2" key="1">
    <citation type="journal article" date="2020" name="Nat. Commun.">
        <title>Genome sequence of the cluster root forming white lupin.</title>
        <authorList>
            <person name="Hufnagel B."/>
            <person name="Marques A."/>
            <person name="Soriano A."/>
            <person name="Marques L."/>
            <person name="Divol F."/>
            <person name="Doumas P."/>
            <person name="Sallet E."/>
            <person name="Mancinotti D."/>
            <person name="Carrere S."/>
            <person name="Marande W."/>
            <person name="Arribat S."/>
            <person name="Keller J."/>
            <person name="Huneau C."/>
            <person name="Blein T."/>
            <person name="Aime D."/>
            <person name="Laguerre M."/>
            <person name="Taylor J."/>
            <person name="Schubert V."/>
            <person name="Nelson M."/>
            <person name="Geu-Flores F."/>
            <person name="Crespi M."/>
            <person name="Gallardo-Guerrero K."/>
            <person name="Delaux P.-M."/>
            <person name="Salse J."/>
            <person name="Berges H."/>
            <person name="Guyot R."/>
            <person name="Gouzy J."/>
            <person name="Peret B."/>
        </authorList>
    </citation>
    <scope>NUCLEOTIDE SEQUENCE [LARGE SCALE GENOMIC DNA]</scope>
    <source>
        <strain evidence="2">cv. Amiga</strain>
    </source>
</reference>
<sequence length="69" mass="8072">MGTKQPRFARHKGKGHGVLTNIAAVMVRLPEWVYFQNTMNICIWMSVNLGLNFVRVYKQDWVFGGWEDE</sequence>
<accession>A0A6A4NCK4</accession>
<evidence type="ECO:0000313" key="1">
    <source>
        <dbReference type="EMBL" id="KAE9587562.1"/>
    </source>
</evidence>
<dbReference type="EMBL" id="WOCE01000023">
    <property type="protein sequence ID" value="KAE9587562.1"/>
    <property type="molecule type" value="Genomic_DNA"/>
</dbReference>
<keyword evidence="2" id="KW-1185">Reference proteome</keyword>
<dbReference type="AlphaFoldDB" id="A0A6A4NCK4"/>